<dbReference type="Gene3D" id="3.30.565.10">
    <property type="entry name" value="Histidine kinase-like ATPase, C-terminal domain"/>
    <property type="match status" value="1"/>
</dbReference>
<feature type="transmembrane region" description="Helical" evidence="6">
    <location>
        <begin position="55"/>
        <end position="77"/>
    </location>
</feature>
<evidence type="ECO:0000256" key="1">
    <source>
        <dbReference type="ARBA" id="ARBA00000085"/>
    </source>
</evidence>
<dbReference type="AlphaFoldDB" id="A0A1U9Z5A2"/>
<keyword evidence="9" id="KW-1185">Reference proteome</keyword>
<dbReference type="KEGG" id="mmed:Mame_03477"/>
<reference evidence="8 9" key="1">
    <citation type="submission" date="2017-03" db="EMBL/GenBank/DDBJ databases">
        <title>Foreign affairs: Plasmid Transfer between Roseobacters and Rhizobia.</title>
        <authorList>
            <person name="Bartling P."/>
            <person name="Bunk B."/>
            <person name="Overmann J."/>
            <person name="Brinkmann H."/>
            <person name="Petersen J."/>
        </authorList>
    </citation>
    <scope>NUCLEOTIDE SEQUENCE [LARGE SCALE GENOMIC DNA]</scope>
    <source>
        <strain evidence="8 9">MACL11</strain>
    </source>
</reference>
<dbReference type="SUPFAM" id="SSF47384">
    <property type="entry name" value="Homodimeric domain of signal transducing histidine kinase"/>
    <property type="match status" value="1"/>
</dbReference>
<dbReference type="eggNOG" id="COG2205">
    <property type="taxonomic scope" value="Bacteria"/>
</dbReference>
<dbReference type="PANTHER" id="PTHR43047:SF72">
    <property type="entry name" value="OSMOSENSING HISTIDINE PROTEIN KINASE SLN1"/>
    <property type="match status" value="1"/>
</dbReference>
<dbReference type="CDD" id="cd00082">
    <property type="entry name" value="HisKA"/>
    <property type="match status" value="1"/>
</dbReference>
<dbReference type="Proteomes" id="UP000191135">
    <property type="component" value="Chromosome"/>
</dbReference>
<feature type="transmembrane region" description="Helical" evidence="6">
    <location>
        <begin position="122"/>
        <end position="140"/>
    </location>
</feature>
<dbReference type="Gene3D" id="1.10.287.130">
    <property type="match status" value="1"/>
</dbReference>
<dbReference type="STRING" id="1122214.Mame_03477"/>
<evidence type="ECO:0000259" key="7">
    <source>
        <dbReference type="PROSITE" id="PS50109"/>
    </source>
</evidence>
<dbReference type="Pfam" id="PF02518">
    <property type="entry name" value="HATPase_c"/>
    <property type="match status" value="1"/>
</dbReference>
<keyword evidence="6" id="KW-0812">Transmembrane</keyword>
<dbReference type="EMBL" id="CP020330">
    <property type="protein sequence ID" value="AQZ52782.1"/>
    <property type="molecule type" value="Genomic_DNA"/>
</dbReference>
<dbReference type="InterPro" id="IPR004358">
    <property type="entry name" value="Sig_transdc_His_kin-like_C"/>
</dbReference>
<evidence type="ECO:0000256" key="6">
    <source>
        <dbReference type="SAM" id="Phobius"/>
    </source>
</evidence>
<dbReference type="PROSITE" id="PS50109">
    <property type="entry name" value="HIS_KIN"/>
    <property type="match status" value="1"/>
</dbReference>
<dbReference type="InterPro" id="IPR036097">
    <property type="entry name" value="HisK_dim/P_sf"/>
</dbReference>
<dbReference type="SMART" id="SM00388">
    <property type="entry name" value="HisKA"/>
    <property type="match status" value="1"/>
</dbReference>
<dbReference type="EC" id="2.7.13.3" evidence="2"/>
<evidence type="ECO:0000256" key="3">
    <source>
        <dbReference type="ARBA" id="ARBA00022553"/>
    </source>
</evidence>
<dbReference type="OrthoDB" id="9813151at2"/>
<evidence type="ECO:0000256" key="5">
    <source>
        <dbReference type="ARBA" id="ARBA00022777"/>
    </source>
</evidence>
<feature type="transmembrane region" description="Helical" evidence="6">
    <location>
        <begin position="89"/>
        <end position="110"/>
    </location>
</feature>
<proteinExistence type="predicted"/>
<name>A0A1U9Z5A2_9HYPH</name>
<comment type="catalytic activity">
    <reaction evidence="1">
        <text>ATP + protein L-histidine = ADP + protein N-phospho-L-histidine.</text>
        <dbReference type="EC" id="2.7.13.3"/>
    </reaction>
</comment>
<keyword evidence="3" id="KW-0597">Phosphoprotein</keyword>
<evidence type="ECO:0000313" key="8">
    <source>
        <dbReference type="EMBL" id="AQZ52782.1"/>
    </source>
</evidence>
<organism evidence="8 9">
    <name type="scientific">Martelella mediterranea DSM 17316</name>
    <dbReference type="NCBI Taxonomy" id="1122214"/>
    <lineage>
        <taxon>Bacteria</taxon>
        <taxon>Pseudomonadati</taxon>
        <taxon>Pseudomonadota</taxon>
        <taxon>Alphaproteobacteria</taxon>
        <taxon>Hyphomicrobiales</taxon>
        <taxon>Aurantimonadaceae</taxon>
        <taxon>Martelella</taxon>
    </lineage>
</organism>
<keyword evidence="4 8" id="KW-0808">Transferase</keyword>
<dbReference type="GO" id="GO:0005886">
    <property type="term" value="C:plasma membrane"/>
    <property type="evidence" value="ECO:0007669"/>
    <property type="project" value="TreeGrafter"/>
</dbReference>
<feature type="domain" description="Histidine kinase" evidence="7">
    <location>
        <begin position="238"/>
        <end position="457"/>
    </location>
</feature>
<dbReference type="PANTHER" id="PTHR43047">
    <property type="entry name" value="TWO-COMPONENT HISTIDINE PROTEIN KINASE"/>
    <property type="match status" value="1"/>
</dbReference>
<evidence type="ECO:0000313" key="9">
    <source>
        <dbReference type="Proteomes" id="UP000191135"/>
    </source>
</evidence>
<gene>
    <name evidence="8" type="primary">pleC_1</name>
    <name evidence="8" type="ORF">Mame_03477</name>
</gene>
<dbReference type="GO" id="GO:0000155">
    <property type="term" value="F:phosphorelay sensor kinase activity"/>
    <property type="evidence" value="ECO:0007669"/>
    <property type="project" value="InterPro"/>
</dbReference>
<feature type="transmembrane region" description="Helical" evidence="6">
    <location>
        <begin position="31"/>
        <end position="49"/>
    </location>
</feature>
<dbReference type="RefSeq" id="WP_162141093.1">
    <property type="nucleotide sequence ID" value="NZ_AQWH01000022.1"/>
</dbReference>
<keyword evidence="5" id="KW-0418">Kinase</keyword>
<protein>
    <recommendedName>
        <fullName evidence="2">histidine kinase</fullName>
        <ecNumber evidence="2">2.7.13.3</ecNumber>
    </recommendedName>
</protein>
<evidence type="ECO:0000256" key="4">
    <source>
        <dbReference type="ARBA" id="ARBA00022679"/>
    </source>
</evidence>
<keyword evidence="6" id="KW-0472">Membrane</keyword>
<dbReference type="Pfam" id="PF00512">
    <property type="entry name" value="HisKA"/>
    <property type="match status" value="1"/>
</dbReference>
<dbReference type="InterPro" id="IPR003661">
    <property type="entry name" value="HisK_dim/P_dom"/>
</dbReference>
<accession>A0A1U9Z5A2</accession>
<keyword evidence="6" id="KW-1133">Transmembrane helix</keyword>
<feature type="transmembrane region" description="Helical" evidence="6">
    <location>
        <begin position="170"/>
        <end position="188"/>
    </location>
</feature>
<dbReference type="SUPFAM" id="SSF55874">
    <property type="entry name" value="ATPase domain of HSP90 chaperone/DNA topoisomerase II/histidine kinase"/>
    <property type="match status" value="1"/>
</dbReference>
<dbReference type="InterPro" id="IPR003594">
    <property type="entry name" value="HATPase_dom"/>
</dbReference>
<dbReference type="SMART" id="SM00387">
    <property type="entry name" value="HATPase_c"/>
    <property type="match status" value="1"/>
</dbReference>
<dbReference type="InterPro" id="IPR005467">
    <property type="entry name" value="His_kinase_dom"/>
</dbReference>
<dbReference type="InterPro" id="IPR036890">
    <property type="entry name" value="HATPase_C_sf"/>
</dbReference>
<sequence length="564" mass="59503">MTNRAELIASPRDEADTAGEFRAALQSLEKSAPAIAIMLALAGFGFLYLGRDLIFAVWALAALILHGVAFLTIRQAARAGEDTASVRKWNARVIGAYWLAGGAWALLSVLECGACGGAALPFFKASMVIVALSMMALGAVALPRSAWHVFLPAVMAFGLVAYQSREPFDIGLAAVLAIVMLFIAYFNHHIAASEMALKTRESEKDLLAGQLTESLARAEAAAEAAEAANQAKSTFLAAMSHDLRTPLNAIIGFSEIMKTEMMGPLPNAHYREYAADIHQSGRHLLDMIDSVLDLSRLEAGGYRLNEQPVYLVDVIDASMAMIGGAAAAKAIALKCDVAGALSPITADGRAVKQMLLNLISNAVKFSDEHAEVLILAGTTAEGGQYLSVRDFGCGMDCDALALATTAFSRGAEARDVEGFGLGLAIVKQLADAHQGELILQSAPGEGTLATILFPTGRVIDLPAAALHHQDTGLTVALSPERAMPFAPDSITIETTARTSETRSGRDRLAAALKRRGRKVANDAPLQPEEDAAAALAFEDALEAEIIEAMQADDGARRHEAANAA</sequence>
<dbReference type="GO" id="GO:0009927">
    <property type="term" value="F:histidine phosphotransfer kinase activity"/>
    <property type="evidence" value="ECO:0007669"/>
    <property type="project" value="TreeGrafter"/>
</dbReference>
<dbReference type="PRINTS" id="PR00344">
    <property type="entry name" value="BCTRLSENSOR"/>
</dbReference>
<evidence type="ECO:0000256" key="2">
    <source>
        <dbReference type="ARBA" id="ARBA00012438"/>
    </source>
</evidence>